<dbReference type="Proteomes" id="UP000001593">
    <property type="component" value="Unassembled WGS sequence"/>
</dbReference>
<dbReference type="InParanoid" id="A7RT89"/>
<keyword evidence="3" id="KW-1185">Reference proteome</keyword>
<dbReference type="HOGENOM" id="CLU_1167064_0_0_1"/>
<dbReference type="STRING" id="45351.A7RT89"/>
<organism evidence="2 3">
    <name type="scientific">Nematostella vectensis</name>
    <name type="common">Starlet sea anemone</name>
    <dbReference type="NCBI Taxonomy" id="45351"/>
    <lineage>
        <taxon>Eukaryota</taxon>
        <taxon>Metazoa</taxon>
        <taxon>Cnidaria</taxon>
        <taxon>Anthozoa</taxon>
        <taxon>Hexacorallia</taxon>
        <taxon>Actiniaria</taxon>
        <taxon>Edwardsiidae</taxon>
        <taxon>Nematostella</taxon>
    </lineage>
</organism>
<protein>
    <submittedName>
        <fullName evidence="2">Uncharacterized protein</fullName>
    </submittedName>
</protein>
<reference evidence="2 3" key="1">
    <citation type="journal article" date="2007" name="Science">
        <title>Sea anemone genome reveals ancestral eumetazoan gene repertoire and genomic organization.</title>
        <authorList>
            <person name="Putnam N.H."/>
            <person name="Srivastava M."/>
            <person name="Hellsten U."/>
            <person name="Dirks B."/>
            <person name="Chapman J."/>
            <person name="Salamov A."/>
            <person name="Terry A."/>
            <person name="Shapiro H."/>
            <person name="Lindquist E."/>
            <person name="Kapitonov V.V."/>
            <person name="Jurka J."/>
            <person name="Genikhovich G."/>
            <person name="Grigoriev I.V."/>
            <person name="Lucas S.M."/>
            <person name="Steele R.E."/>
            <person name="Finnerty J.R."/>
            <person name="Technau U."/>
            <person name="Martindale M.Q."/>
            <person name="Rokhsar D.S."/>
        </authorList>
    </citation>
    <scope>NUCLEOTIDE SEQUENCE [LARGE SCALE GENOMIC DNA]</scope>
    <source>
        <strain evidence="3">CH2 X CH6</strain>
    </source>
</reference>
<dbReference type="AlphaFoldDB" id="A7RT89"/>
<feature type="region of interest" description="Disordered" evidence="1">
    <location>
        <begin position="65"/>
        <end position="238"/>
    </location>
</feature>
<sequence length="238" mass="25730">MIPSSFRSSSSLTATSTLLTGSPKFGSLATVDPVLRKQLVQKNKEMLTRKQEGISKFSKQLSAIISEQLQKDANSSPGSNSTRSPSTGSHSPSVPPPPPPPPEQPGKRDAMDIEDEEGQPSGSKILVNTPIAPTRLALPQQPMNHVSDYAQVHSQQPPPDYHLALHQQHHHHPHSQPSLLAPLITVPGQLPTPSQPQGTRISQPTYLMPPNQGVPSHVAYPPSYARKPPSQGASYYKQ</sequence>
<dbReference type="EMBL" id="DS469536">
    <property type="protein sequence ID" value="EDO45422.1"/>
    <property type="molecule type" value="Genomic_DNA"/>
</dbReference>
<feature type="region of interest" description="Disordered" evidence="1">
    <location>
        <begin position="1"/>
        <end position="32"/>
    </location>
</feature>
<evidence type="ECO:0000256" key="1">
    <source>
        <dbReference type="SAM" id="MobiDB-lite"/>
    </source>
</evidence>
<gene>
    <name evidence="2" type="ORF">NEMVEDRAFT_v1g232231</name>
</gene>
<evidence type="ECO:0000313" key="2">
    <source>
        <dbReference type="EMBL" id="EDO45422.1"/>
    </source>
</evidence>
<name>A7RT89_NEMVE</name>
<proteinExistence type="predicted"/>
<feature type="compositionally biased region" description="Low complexity" evidence="1">
    <location>
        <begin position="74"/>
        <end position="92"/>
    </location>
</feature>
<evidence type="ECO:0000313" key="3">
    <source>
        <dbReference type="Proteomes" id="UP000001593"/>
    </source>
</evidence>
<accession>A7RT89</accession>
<feature type="compositionally biased region" description="Low complexity" evidence="1">
    <location>
        <begin position="1"/>
        <end position="22"/>
    </location>
</feature>
<feature type="compositionally biased region" description="Polar residues" evidence="1">
    <location>
        <begin position="191"/>
        <end position="205"/>
    </location>
</feature>
<feature type="compositionally biased region" description="Pro residues" evidence="1">
    <location>
        <begin position="93"/>
        <end position="104"/>
    </location>
</feature>